<organism evidence="2 3">
    <name type="scientific">Microbacterium resistens</name>
    <dbReference type="NCBI Taxonomy" id="156977"/>
    <lineage>
        <taxon>Bacteria</taxon>
        <taxon>Bacillati</taxon>
        <taxon>Actinomycetota</taxon>
        <taxon>Actinomycetes</taxon>
        <taxon>Micrococcales</taxon>
        <taxon>Microbacteriaceae</taxon>
        <taxon>Microbacterium</taxon>
    </lineage>
</organism>
<dbReference type="Proteomes" id="UP001259347">
    <property type="component" value="Unassembled WGS sequence"/>
</dbReference>
<dbReference type="Pfam" id="PF12728">
    <property type="entry name" value="HTH_17"/>
    <property type="match status" value="1"/>
</dbReference>
<sequence>MATSTRDRLTELPDIATRPQVSEYTQVSVPTLARWAMEGKGPRVTKFGALARYRKADVLAWIEAQAQEANE</sequence>
<gene>
    <name evidence="2" type="ORF">J2Y69_002772</name>
</gene>
<dbReference type="Gene3D" id="1.10.10.10">
    <property type="entry name" value="Winged helix-like DNA-binding domain superfamily/Winged helix DNA-binding domain"/>
    <property type="match status" value="1"/>
</dbReference>
<name>A0ABU1SEX3_9MICO</name>
<dbReference type="SUPFAM" id="SSF46955">
    <property type="entry name" value="Putative DNA-binding domain"/>
    <property type="match status" value="1"/>
</dbReference>
<evidence type="ECO:0000313" key="3">
    <source>
        <dbReference type="Proteomes" id="UP001259347"/>
    </source>
</evidence>
<proteinExistence type="predicted"/>
<evidence type="ECO:0000259" key="1">
    <source>
        <dbReference type="Pfam" id="PF12728"/>
    </source>
</evidence>
<evidence type="ECO:0000313" key="2">
    <source>
        <dbReference type="EMBL" id="MDR6868161.1"/>
    </source>
</evidence>
<protein>
    <submittedName>
        <fullName evidence="2">Excisionase family DNA binding protein</fullName>
    </submittedName>
</protein>
<dbReference type="RefSeq" id="WP_310021700.1">
    <property type="nucleotide sequence ID" value="NZ_JAVDUM010000012.1"/>
</dbReference>
<dbReference type="InterPro" id="IPR009061">
    <property type="entry name" value="DNA-bd_dom_put_sf"/>
</dbReference>
<feature type="domain" description="Helix-turn-helix" evidence="1">
    <location>
        <begin position="19"/>
        <end position="65"/>
    </location>
</feature>
<dbReference type="EMBL" id="JAVDUM010000012">
    <property type="protein sequence ID" value="MDR6868161.1"/>
    <property type="molecule type" value="Genomic_DNA"/>
</dbReference>
<keyword evidence="3" id="KW-1185">Reference proteome</keyword>
<accession>A0ABU1SEX3</accession>
<comment type="caution">
    <text evidence="2">The sequence shown here is derived from an EMBL/GenBank/DDBJ whole genome shotgun (WGS) entry which is preliminary data.</text>
</comment>
<dbReference type="InterPro" id="IPR036388">
    <property type="entry name" value="WH-like_DNA-bd_sf"/>
</dbReference>
<dbReference type="InterPro" id="IPR041657">
    <property type="entry name" value="HTH_17"/>
</dbReference>
<reference evidence="2 3" key="1">
    <citation type="submission" date="2023-07" db="EMBL/GenBank/DDBJ databases">
        <title>Sorghum-associated microbial communities from plants grown in Nebraska, USA.</title>
        <authorList>
            <person name="Schachtman D."/>
        </authorList>
    </citation>
    <scope>NUCLEOTIDE SEQUENCE [LARGE SCALE GENOMIC DNA]</scope>
    <source>
        <strain evidence="2 3">2980</strain>
    </source>
</reference>